<proteinExistence type="predicted"/>
<dbReference type="AlphaFoldDB" id="A0A6G1LJ03"/>
<protein>
    <submittedName>
        <fullName evidence="1">Uncharacterized protein</fullName>
    </submittedName>
</protein>
<evidence type="ECO:0000313" key="1">
    <source>
        <dbReference type="EMBL" id="KAF2772552.1"/>
    </source>
</evidence>
<accession>A0A6G1LJ03</accession>
<dbReference type="EMBL" id="ML995814">
    <property type="protein sequence ID" value="KAF2772552.1"/>
    <property type="molecule type" value="Genomic_DNA"/>
</dbReference>
<dbReference type="Proteomes" id="UP000799436">
    <property type="component" value="Unassembled WGS sequence"/>
</dbReference>
<keyword evidence="2" id="KW-1185">Reference proteome</keyword>
<organism evidence="1 2">
    <name type="scientific">Teratosphaeria nubilosa</name>
    <dbReference type="NCBI Taxonomy" id="161662"/>
    <lineage>
        <taxon>Eukaryota</taxon>
        <taxon>Fungi</taxon>
        <taxon>Dikarya</taxon>
        <taxon>Ascomycota</taxon>
        <taxon>Pezizomycotina</taxon>
        <taxon>Dothideomycetes</taxon>
        <taxon>Dothideomycetidae</taxon>
        <taxon>Mycosphaerellales</taxon>
        <taxon>Teratosphaeriaceae</taxon>
        <taxon>Teratosphaeria</taxon>
    </lineage>
</organism>
<sequence>MLRHWESRLAMRHPVFKYHLAPDLACQRHPRLGAHYQYAQPSITTLSCSVGILSRSRAAICKSCSSSGLSYISMQPSQLLFDFWHPKWKTM</sequence>
<reference evidence="1" key="1">
    <citation type="journal article" date="2020" name="Stud. Mycol.">
        <title>101 Dothideomycetes genomes: a test case for predicting lifestyles and emergence of pathogens.</title>
        <authorList>
            <person name="Haridas S."/>
            <person name="Albert R."/>
            <person name="Binder M."/>
            <person name="Bloem J."/>
            <person name="Labutti K."/>
            <person name="Salamov A."/>
            <person name="Andreopoulos B."/>
            <person name="Baker S."/>
            <person name="Barry K."/>
            <person name="Bills G."/>
            <person name="Bluhm B."/>
            <person name="Cannon C."/>
            <person name="Castanera R."/>
            <person name="Culley D."/>
            <person name="Daum C."/>
            <person name="Ezra D."/>
            <person name="Gonzalez J."/>
            <person name="Henrissat B."/>
            <person name="Kuo A."/>
            <person name="Liang C."/>
            <person name="Lipzen A."/>
            <person name="Lutzoni F."/>
            <person name="Magnuson J."/>
            <person name="Mondo S."/>
            <person name="Nolan M."/>
            <person name="Ohm R."/>
            <person name="Pangilinan J."/>
            <person name="Park H.-J."/>
            <person name="Ramirez L."/>
            <person name="Alfaro M."/>
            <person name="Sun H."/>
            <person name="Tritt A."/>
            <person name="Yoshinaga Y."/>
            <person name="Zwiers L.-H."/>
            <person name="Turgeon B."/>
            <person name="Goodwin S."/>
            <person name="Spatafora J."/>
            <person name="Crous P."/>
            <person name="Grigoriev I."/>
        </authorList>
    </citation>
    <scope>NUCLEOTIDE SEQUENCE</scope>
    <source>
        <strain evidence="1">CBS 116005</strain>
    </source>
</reference>
<gene>
    <name evidence="1" type="ORF">EJ03DRAFT_187545</name>
</gene>
<evidence type="ECO:0000313" key="2">
    <source>
        <dbReference type="Proteomes" id="UP000799436"/>
    </source>
</evidence>
<name>A0A6G1LJ03_9PEZI</name>